<gene>
    <name evidence="2" type="primary">LOC142167359</name>
</gene>
<protein>
    <submittedName>
        <fullName evidence="2">Uncharacterized protein LOC142167359</fullName>
    </submittedName>
</protein>
<accession>A0AC58SF76</accession>
<proteinExistence type="predicted"/>
<dbReference type="Proteomes" id="UP000790787">
    <property type="component" value="Chromosome 2"/>
</dbReference>
<reference evidence="1" key="1">
    <citation type="journal article" date="2014" name="Nat. Commun.">
        <title>The tobacco genome sequence and its comparison with those of tomato and potato.</title>
        <authorList>
            <person name="Sierro N."/>
            <person name="Battey J.N."/>
            <person name="Ouadi S."/>
            <person name="Bakaher N."/>
            <person name="Bovet L."/>
            <person name="Willig A."/>
            <person name="Goepfert S."/>
            <person name="Peitsch M.C."/>
            <person name="Ivanov N.V."/>
        </authorList>
    </citation>
    <scope>NUCLEOTIDE SEQUENCE [LARGE SCALE GENOMIC DNA]</scope>
</reference>
<reference evidence="2" key="2">
    <citation type="submission" date="2025-08" db="UniProtKB">
        <authorList>
            <consortium name="RefSeq"/>
        </authorList>
    </citation>
    <scope>IDENTIFICATION</scope>
    <source>
        <tissue evidence="2">Leaf</tissue>
    </source>
</reference>
<name>A0AC58SF76_TOBAC</name>
<evidence type="ECO:0000313" key="2">
    <source>
        <dbReference type="RefSeq" id="XP_075083625.1"/>
    </source>
</evidence>
<keyword evidence="1" id="KW-1185">Reference proteome</keyword>
<organism evidence="1 2">
    <name type="scientific">Nicotiana tabacum</name>
    <name type="common">Common tobacco</name>
    <dbReference type="NCBI Taxonomy" id="4097"/>
    <lineage>
        <taxon>Eukaryota</taxon>
        <taxon>Viridiplantae</taxon>
        <taxon>Streptophyta</taxon>
        <taxon>Embryophyta</taxon>
        <taxon>Tracheophyta</taxon>
        <taxon>Spermatophyta</taxon>
        <taxon>Magnoliopsida</taxon>
        <taxon>eudicotyledons</taxon>
        <taxon>Gunneridae</taxon>
        <taxon>Pentapetalae</taxon>
        <taxon>asterids</taxon>
        <taxon>lamiids</taxon>
        <taxon>Solanales</taxon>
        <taxon>Solanaceae</taxon>
        <taxon>Nicotianoideae</taxon>
        <taxon>Nicotianeae</taxon>
        <taxon>Nicotiana</taxon>
    </lineage>
</organism>
<sequence length="165" mass="18737">MSSVSKELVTGIVYGKDASAVWADLRERFDKVNMSRIFQLHKGIATITQGNDSVSVYFSKLKDLWDEFDSMVPPPCVCPRSRNFMEHMRRQKLLQFLMGLNKSYEQARSQILMTNPTPTVNKAYSMIIERESQRALTNSSMTGEGTELTALLAGKGSTYQKQRKN</sequence>
<dbReference type="RefSeq" id="XP_075083625.1">
    <property type="nucleotide sequence ID" value="XM_075227524.1"/>
</dbReference>
<evidence type="ECO:0000313" key="1">
    <source>
        <dbReference type="Proteomes" id="UP000790787"/>
    </source>
</evidence>